<keyword evidence="3" id="KW-0325">Glycoprotein</keyword>
<dbReference type="EMBL" id="GL349468">
    <property type="protein sequence ID" value="KNC51522.1"/>
    <property type="molecule type" value="Genomic_DNA"/>
</dbReference>
<comment type="similarity">
    <text evidence="1">Belongs to the strictosidine synthase family.</text>
</comment>
<dbReference type="InterPro" id="IPR011042">
    <property type="entry name" value="6-blade_b-propeller_TolB-like"/>
</dbReference>
<reference evidence="5 6" key="1">
    <citation type="submission" date="2010-05" db="EMBL/GenBank/DDBJ databases">
        <title>The Genome Sequence of Thecamonas trahens ATCC 50062.</title>
        <authorList>
            <consortium name="The Broad Institute Genome Sequencing Platform"/>
            <person name="Russ C."/>
            <person name="Cuomo C."/>
            <person name="Shea T."/>
            <person name="Young S.K."/>
            <person name="Zeng Q."/>
            <person name="Koehrsen M."/>
            <person name="Haas B."/>
            <person name="Borodovsky M."/>
            <person name="Guigo R."/>
            <person name="Alvarado L."/>
            <person name="Berlin A."/>
            <person name="Bochicchio J."/>
            <person name="Borenstein D."/>
            <person name="Chapman S."/>
            <person name="Chen Z."/>
            <person name="Freedman E."/>
            <person name="Gellesch M."/>
            <person name="Goldberg J."/>
            <person name="Griggs A."/>
            <person name="Gujja S."/>
            <person name="Heilman E."/>
            <person name="Heiman D."/>
            <person name="Hepburn T."/>
            <person name="Howarth C."/>
            <person name="Jen D."/>
            <person name="Larson L."/>
            <person name="Mehta T."/>
            <person name="Park D."/>
            <person name="Pearson M."/>
            <person name="Roberts A."/>
            <person name="Saif S."/>
            <person name="Shenoy N."/>
            <person name="Sisk P."/>
            <person name="Stolte C."/>
            <person name="Sykes S."/>
            <person name="Thomson T."/>
            <person name="Walk T."/>
            <person name="White J."/>
            <person name="Yandava C."/>
            <person name="Burger G."/>
            <person name="Gray M.W."/>
            <person name="Holland P.W.H."/>
            <person name="King N."/>
            <person name="Lang F.B.F."/>
            <person name="Roger A.J."/>
            <person name="Ruiz-Trillo I."/>
            <person name="Lander E."/>
            <person name="Nusbaum C."/>
        </authorList>
    </citation>
    <scope>NUCLEOTIDE SEQUENCE [LARGE SCALE GENOMIC DNA]</scope>
    <source>
        <strain evidence="5 6">ATCC 50062</strain>
    </source>
</reference>
<dbReference type="RefSeq" id="XP_013755925.1">
    <property type="nucleotide sequence ID" value="XM_013900471.1"/>
</dbReference>
<dbReference type="AlphaFoldDB" id="A0A0L0DGR8"/>
<evidence type="ECO:0000256" key="2">
    <source>
        <dbReference type="ARBA" id="ARBA00022553"/>
    </source>
</evidence>
<keyword evidence="2" id="KW-0597">Phosphoprotein</keyword>
<evidence type="ECO:0000313" key="5">
    <source>
        <dbReference type="EMBL" id="KNC51522.1"/>
    </source>
</evidence>
<dbReference type="PANTHER" id="PTHR10426:SF88">
    <property type="entry name" value="ADIPOCYTE PLASMA MEMBRANE-ASSOCIATED PROTEIN HEMOMUCIN-RELATED"/>
    <property type="match status" value="1"/>
</dbReference>
<dbReference type="Pfam" id="PF03088">
    <property type="entry name" value="Str_synth"/>
    <property type="match status" value="1"/>
</dbReference>
<dbReference type="OrthoDB" id="5307922at2759"/>
<proteinExistence type="inferred from homology"/>
<feature type="domain" description="Strictosidine synthase conserved region" evidence="4">
    <location>
        <begin position="137"/>
        <end position="213"/>
    </location>
</feature>
<evidence type="ECO:0000259" key="4">
    <source>
        <dbReference type="Pfam" id="PF03088"/>
    </source>
</evidence>
<accession>A0A0L0DGR8</accession>
<dbReference type="SUPFAM" id="SSF63829">
    <property type="entry name" value="Calcium-dependent phosphotriesterase"/>
    <property type="match status" value="1"/>
</dbReference>
<evidence type="ECO:0000256" key="1">
    <source>
        <dbReference type="ARBA" id="ARBA00009191"/>
    </source>
</evidence>
<dbReference type="GO" id="GO:0016787">
    <property type="term" value="F:hydrolase activity"/>
    <property type="evidence" value="ECO:0007669"/>
    <property type="project" value="TreeGrafter"/>
</dbReference>
<gene>
    <name evidence="5" type="ORF">AMSG_07419</name>
</gene>
<name>A0A0L0DGR8_THETB</name>
<dbReference type="PANTHER" id="PTHR10426">
    <property type="entry name" value="STRICTOSIDINE SYNTHASE-RELATED"/>
    <property type="match status" value="1"/>
</dbReference>
<dbReference type="Gene3D" id="2.120.10.30">
    <property type="entry name" value="TolB, C-terminal domain"/>
    <property type="match status" value="1"/>
</dbReference>
<dbReference type="InterPro" id="IPR018119">
    <property type="entry name" value="Strictosidine_synth_cons-reg"/>
</dbReference>
<protein>
    <recommendedName>
        <fullName evidence="4">Strictosidine synthase conserved region domain-containing protein</fullName>
    </recommendedName>
</protein>
<dbReference type="Proteomes" id="UP000054408">
    <property type="component" value="Unassembled WGS sequence"/>
</dbReference>
<dbReference type="STRING" id="461836.A0A0L0DGR8"/>
<sequence length="348" mass="37340">MASIDAAGIAEIRVEAKPEAEAAKEILPELDAADDGAAATWLLHDDAGWSDRRFVANTEPQSLVWLGESRITALEAMGDGRMWAVRKAAVAVSLLHTRAIRPGQAVPASSAVIDVHAALAAPVALTYVRAYGKYPAELYVVDASWKYRPRNIDDARVPEELEMRGHGRVLAYDPQQRVSRWAIARELYFPLGVAAADDGAYVLVTEATKARIKVIDRSDDERWSVFVDGLPCEPGAISPAPPAADGSPQWYVGCVGVRGGWLSRTLATSRLAKYLALAVPTTMLDAAREWVDGFRAARFLVVRIADKSQGRIRGAVVEVHSVPAEAGRGLAASTRSGVCAMRADAACG</sequence>
<evidence type="ECO:0000313" key="6">
    <source>
        <dbReference type="Proteomes" id="UP000054408"/>
    </source>
</evidence>
<evidence type="ECO:0000256" key="3">
    <source>
        <dbReference type="ARBA" id="ARBA00023180"/>
    </source>
</evidence>
<organism evidence="5 6">
    <name type="scientific">Thecamonas trahens ATCC 50062</name>
    <dbReference type="NCBI Taxonomy" id="461836"/>
    <lineage>
        <taxon>Eukaryota</taxon>
        <taxon>Apusozoa</taxon>
        <taxon>Apusomonadida</taxon>
        <taxon>Apusomonadidae</taxon>
        <taxon>Thecamonas</taxon>
    </lineage>
</organism>
<dbReference type="GeneID" id="25566340"/>
<keyword evidence="6" id="KW-1185">Reference proteome</keyword>